<organism evidence="2 3">
    <name type="scientific">Coccomyxa viridis</name>
    <dbReference type="NCBI Taxonomy" id="1274662"/>
    <lineage>
        <taxon>Eukaryota</taxon>
        <taxon>Viridiplantae</taxon>
        <taxon>Chlorophyta</taxon>
        <taxon>core chlorophytes</taxon>
        <taxon>Trebouxiophyceae</taxon>
        <taxon>Trebouxiophyceae incertae sedis</taxon>
        <taxon>Coccomyxaceae</taxon>
        <taxon>Coccomyxa</taxon>
    </lineage>
</organism>
<reference evidence="2 3" key="1">
    <citation type="submission" date="2023-10" db="EMBL/GenBank/DDBJ databases">
        <authorList>
            <person name="Maclean D."/>
            <person name="Macfadyen A."/>
        </authorList>
    </citation>
    <scope>NUCLEOTIDE SEQUENCE [LARGE SCALE GENOMIC DNA]</scope>
</reference>
<dbReference type="InterPro" id="IPR002938">
    <property type="entry name" value="FAD-bd"/>
</dbReference>
<dbReference type="PANTHER" id="PTHR43422:SF3">
    <property type="entry name" value="THIAMINE THIAZOLE SYNTHASE"/>
    <property type="match status" value="1"/>
</dbReference>
<dbReference type="Proteomes" id="UP001314263">
    <property type="component" value="Unassembled WGS sequence"/>
</dbReference>
<protein>
    <recommendedName>
        <fullName evidence="1">FAD-binding domain-containing protein</fullName>
    </recommendedName>
</protein>
<evidence type="ECO:0000313" key="3">
    <source>
        <dbReference type="Proteomes" id="UP001314263"/>
    </source>
</evidence>
<feature type="domain" description="FAD-binding" evidence="1">
    <location>
        <begin position="45"/>
        <end position="390"/>
    </location>
</feature>
<name>A0AAV1HTL3_9CHLO</name>
<evidence type="ECO:0000259" key="1">
    <source>
        <dbReference type="Pfam" id="PF01494"/>
    </source>
</evidence>
<proteinExistence type="predicted"/>
<sequence length="516" mass="56105">MDRTAEQATESRQQRAVRCQAQTAEAEMVVAPDRADLQSKAGSRAVVIGGGLAGLATARCLSDLFDEVVLLERDAVSQQDWNQKRGGVPQFTQPHVMLVGGMHHCNELFPGFKQRLLEAGGQTVDWLRDCLVYDFGGYMDCPSEGEASPIDSVGATRKLMEQVARESVAAVGNISVRSGAFATGLSMSESGSAVKGVQLKYGEEVEADLVIDASGRSSQLPQWLSAIGLEAPPQQCISAGLGYGSRTYKMPDNWYQDKGWKATMCSPRPASGRQGMLLPVEDDKWQLILTGLQGDHPPTDEEGYLEFARSLPSPEIYDALTQAEPLGPIHVFNRTENVKRFYGQVELPQGLCVVGDAATCFNPIYGQGMTVGIKGAILLRDALQKRLQGRKFSSSEAPAILSGFSKEFQLELAKLQEFPWTVATGDDEKHLRALGKLPPKESSKAEAFVNWYFMQAVRLAMKDSQVRTGLALVNHMMEPPAALFNPIIAAKVLLLAIQDVFAKVRGGSQPQQVQSA</sequence>
<dbReference type="PRINTS" id="PR00420">
    <property type="entry name" value="RNGMNOXGNASE"/>
</dbReference>
<dbReference type="EMBL" id="CAUYUE010000002">
    <property type="protein sequence ID" value="CAK0744319.1"/>
    <property type="molecule type" value="Genomic_DNA"/>
</dbReference>
<dbReference type="Gene3D" id="3.50.50.60">
    <property type="entry name" value="FAD/NAD(P)-binding domain"/>
    <property type="match status" value="1"/>
</dbReference>
<dbReference type="AlphaFoldDB" id="A0AAV1HTL3"/>
<dbReference type="SUPFAM" id="SSF51905">
    <property type="entry name" value="FAD/NAD(P)-binding domain"/>
    <property type="match status" value="1"/>
</dbReference>
<dbReference type="InterPro" id="IPR036188">
    <property type="entry name" value="FAD/NAD-bd_sf"/>
</dbReference>
<keyword evidence="3" id="KW-1185">Reference proteome</keyword>
<evidence type="ECO:0000313" key="2">
    <source>
        <dbReference type="EMBL" id="CAK0744319.1"/>
    </source>
</evidence>
<accession>A0AAV1HTL3</accession>
<gene>
    <name evidence="2" type="ORF">CVIRNUC_001538</name>
</gene>
<comment type="caution">
    <text evidence="2">The sequence shown here is derived from an EMBL/GenBank/DDBJ whole genome shotgun (WGS) entry which is preliminary data.</text>
</comment>
<dbReference type="PANTHER" id="PTHR43422">
    <property type="entry name" value="THIAMINE THIAZOLE SYNTHASE"/>
    <property type="match status" value="1"/>
</dbReference>
<dbReference type="GO" id="GO:0071949">
    <property type="term" value="F:FAD binding"/>
    <property type="evidence" value="ECO:0007669"/>
    <property type="project" value="InterPro"/>
</dbReference>
<dbReference type="Pfam" id="PF01494">
    <property type="entry name" value="FAD_binding_3"/>
    <property type="match status" value="1"/>
</dbReference>